<dbReference type="Proteomes" id="UP000069015">
    <property type="component" value="Chromosome 1"/>
</dbReference>
<accession>A0A0U3GEF2</accession>
<reference evidence="1 2" key="1">
    <citation type="submission" date="2015-12" db="EMBL/GenBank/DDBJ databases">
        <title>Complete genome sequence of Pseudoalteromonas rubra SCSIO 6842, harboring a conjugative plasmid.</title>
        <authorList>
            <person name="Li B."/>
            <person name="Wang X."/>
        </authorList>
    </citation>
    <scope>NUCLEOTIDE SEQUENCE [LARGE SCALE GENOMIC DNA]</scope>
    <source>
        <strain evidence="1 2">SCSIO 6842</strain>
    </source>
</reference>
<evidence type="ECO:0000313" key="2">
    <source>
        <dbReference type="Proteomes" id="UP000069015"/>
    </source>
</evidence>
<evidence type="ECO:0000313" key="1">
    <source>
        <dbReference type="EMBL" id="ALU43226.1"/>
    </source>
</evidence>
<protein>
    <submittedName>
        <fullName evidence="1">Uncharacterized protein</fullName>
    </submittedName>
</protein>
<organism evidence="1 2">
    <name type="scientific">Pseudoalteromonas rubra</name>
    <dbReference type="NCBI Taxonomy" id="43658"/>
    <lineage>
        <taxon>Bacteria</taxon>
        <taxon>Pseudomonadati</taxon>
        <taxon>Pseudomonadota</taxon>
        <taxon>Gammaproteobacteria</taxon>
        <taxon>Alteromonadales</taxon>
        <taxon>Pseudoalteromonadaceae</taxon>
        <taxon>Pseudoalteromonas</taxon>
    </lineage>
</organism>
<dbReference type="AlphaFoldDB" id="A0A0U3GEF2"/>
<name>A0A0U3GEF2_9GAMM</name>
<sequence>MVIAAGFVNAAVSKKLLALKLDVVGIDNINNGASDELNHARLKSISDDKKWSQNLAHALR</sequence>
<proteinExistence type="predicted"/>
<dbReference type="EMBL" id="CP013611">
    <property type="protein sequence ID" value="ALU43226.1"/>
    <property type="molecule type" value="Genomic_DNA"/>
</dbReference>
<gene>
    <name evidence="1" type="ORF">AT705_09905</name>
</gene>
<dbReference type="KEGG" id="prr:AT705_09905"/>